<dbReference type="SUPFAM" id="SSF48498">
    <property type="entry name" value="Tetracyclin repressor-like, C-terminal domain"/>
    <property type="match status" value="1"/>
</dbReference>
<proteinExistence type="predicted"/>
<feature type="domain" description="HTH tetR-type" evidence="5">
    <location>
        <begin position="13"/>
        <end position="73"/>
    </location>
</feature>
<dbReference type="PROSITE" id="PS50977">
    <property type="entry name" value="HTH_TETR_2"/>
    <property type="match status" value="1"/>
</dbReference>
<feature type="DNA-binding region" description="H-T-H motif" evidence="4">
    <location>
        <begin position="36"/>
        <end position="55"/>
    </location>
</feature>
<evidence type="ECO:0000259" key="5">
    <source>
        <dbReference type="PROSITE" id="PS50977"/>
    </source>
</evidence>
<name>A0AA46PMM7_9NOCA</name>
<sequence length="197" mass="21609">METEKKRPMRRRNLSREKVIEAALEAVDESGWEQLTMSTLAGRLGIVTASLYNHVRGLDDVRGEIQVRTMADLGERLREVAMGRSGPEGLRTLIDAHRAWAAEHPHRYQTLTTEPIERSALIAAALDANRALRSMLASCGVPEEDTLEAAVSLFTAMHGFATIVRSGFLGDELDLDRIYENVVAGAFAAAGVTPLPR</sequence>
<evidence type="ECO:0000313" key="7">
    <source>
        <dbReference type="Proteomes" id="UP001163947"/>
    </source>
</evidence>
<dbReference type="SUPFAM" id="SSF46689">
    <property type="entry name" value="Homeodomain-like"/>
    <property type="match status" value="1"/>
</dbReference>
<dbReference type="InterPro" id="IPR001647">
    <property type="entry name" value="HTH_TetR"/>
</dbReference>
<protein>
    <submittedName>
        <fullName evidence="6">WHG domain-containing protein</fullName>
    </submittedName>
</protein>
<keyword evidence="3" id="KW-0804">Transcription</keyword>
<dbReference type="InterPro" id="IPR036271">
    <property type="entry name" value="Tet_transcr_reg_TetR-rel_C_sf"/>
</dbReference>
<evidence type="ECO:0000256" key="3">
    <source>
        <dbReference type="ARBA" id="ARBA00023163"/>
    </source>
</evidence>
<evidence type="ECO:0000256" key="4">
    <source>
        <dbReference type="PROSITE-ProRule" id="PRU00335"/>
    </source>
</evidence>
<dbReference type="GeneID" id="83623406"/>
<evidence type="ECO:0000256" key="2">
    <source>
        <dbReference type="ARBA" id="ARBA00023125"/>
    </source>
</evidence>
<reference evidence="6" key="1">
    <citation type="submission" date="2022-09" db="EMBL/GenBank/DDBJ databases">
        <title>The genome sequence of Rhodococcus aetherivorans N1.</title>
        <authorList>
            <person name="Jiang W."/>
        </authorList>
    </citation>
    <scope>NUCLEOTIDE SEQUENCE</scope>
    <source>
        <strain evidence="6">N1</strain>
    </source>
</reference>
<dbReference type="InterPro" id="IPR009057">
    <property type="entry name" value="Homeodomain-like_sf"/>
</dbReference>
<dbReference type="Proteomes" id="UP001163947">
    <property type="component" value="Chromosome"/>
</dbReference>
<dbReference type="AlphaFoldDB" id="A0AA46PMM7"/>
<dbReference type="RefSeq" id="WP_050034675.1">
    <property type="nucleotide sequence ID" value="NZ_CP011341.1"/>
</dbReference>
<accession>A0AA46PMM7</accession>
<keyword evidence="2 4" id="KW-0238">DNA-binding</keyword>
<dbReference type="InterPro" id="IPR025996">
    <property type="entry name" value="MT1864/Rv1816-like_C"/>
</dbReference>
<dbReference type="GO" id="GO:0003677">
    <property type="term" value="F:DNA binding"/>
    <property type="evidence" value="ECO:0007669"/>
    <property type="project" value="UniProtKB-UniRule"/>
</dbReference>
<dbReference type="Gene3D" id="1.10.10.60">
    <property type="entry name" value="Homeodomain-like"/>
    <property type="match status" value="1"/>
</dbReference>
<evidence type="ECO:0000256" key="1">
    <source>
        <dbReference type="ARBA" id="ARBA00023015"/>
    </source>
</evidence>
<dbReference type="Gene3D" id="1.10.357.10">
    <property type="entry name" value="Tetracycline Repressor, domain 2"/>
    <property type="match status" value="1"/>
</dbReference>
<dbReference type="EMBL" id="CP106982">
    <property type="protein sequence ID" value="UYF93337.1"/>
    <property type="molecule type" value="Genomic_DNA"/>
</dbReference>
<gene>
    <name evidence="6" type="ORF">OCS65_23290</name>
</gene>
<evidence type="ECO:0000313" key="6">
    <source>
        <dbReference type="EMBL" id="UYF93337.1"/>
    </source>
</evidence>
<keyword evidence="1" id="KW-0805">Transcription regulation</keyword>
<organism evidence="6 7">
    <name type="scientific">Rhodococcus aetherivorans</name>
    <dbReference type="NCBI Taxonomy" id="191292"/>
    <lineage>
        <taxon>Bacteria</taxon>
        <taxon>Bacillati</taxon>
        <taxon>Actinomycetota</taxon>
        <taxon>Actinomycetes</taxon>
        <taxon>Mycobacteriales</taxon>
        <taxon>Nocardiaceae</taxon>
        <taxon>Rhodococcus</taxon>
    </lineage>
</organism>
<dbReference type="KEGG" id="rav:AAT18_05700"/>
<dbReference type="Pfam" id="PF13305">
    <property type="entry name" value="TetR_C_33"/>
    <property type="match status" value="1"/>
</dbReference>